<organism evidence="1 2">
    <name type="scientific">Anopheles merus</name>
    <name type="common">Mosquito</name>
    <dbReference type="NCBI Taxonomy" id="30066"/>
    <lineage>
        <taxon>Eukaryota</taxon>
        <taxon>Metazoa</taxon>
        <taxon>Ecdysozoa</taxon>
        <taxon>Arthropoda</taxon>
        <taxon>Hexapoda</taxon>
        <taxon>Insecta</taxon>
        <taxon>Pterygota</taxon>
        <taxon>Neoptera</taxon>
        <taxon>Endopterygota</taxon>
        <taxon>Diptera</taxon>
        <taxon>Nematocera</taxon>
        <taxon>Culicoidea</taxon>
        <taxon>Culicidae</taxon>
        <taxon>Anophelinae</taxon>
        <taxon>Anopheles</taxon>
    </lineage>
</organism>
<dbReference type="EnsemblMetazoa" id="AMEM004107-RA">
    <property type="protein sequence ID" value="AMEM004107-PA"/>
    <property type="gene ID" value="AMEM004107"/>
</dbReference>
<accession>A0A182UUZ2</accession>
<dbReference type="VEuPathDB" id="VectorBase:AMEM004107"/>
<keyword evidence="2" id="KW-1185">Reference proteome</keyword>
<sequence>MGGIFMQHATQYSYTAQQRFGRQVRHGKSRPASAFAVVPPLSALQQPFASRSARGHTYPRSSTSSDLPWIEFRQLAGKAGWSSVSLTVPAGSTSAACAPGCPVCRTLVQIMFLRSSSCVCR</sequence>
<dbReference type="Proteomes" id="UP000075903">
    <property type="component" value="Unassembled WGS sequence"/>
</dbReference>
<evidence type="ECO:0000313" key="2">
    <source>
        <dbReference type="Proteomes" id="UP000075903"/>
    </source>
</evidence>
<dbReference type="AlphaFoldDB" id="A0A182UUZ2"/>
<protein>
    <submittedName>
        <fullName evidence="1">Uncharacterized protein</fullName>
    </submittedName>
</protein>
<reference evidence="1" key="1">
    <citation type="submission" date="2020-05" db="UniProtKB">
        <authorList>
            <consortium name="EnsemblMetazoa"/>
        </authorList>
    </citation>
    <scope>IDENTIFICATION</scope>
    <source>
        <strain evidence="1">MAF</strain>
    </source>
</reference>
<proteinExistence type="predicted"/>
<name>A0A182UUZ2_ANOME</name>
<evidence type="ECO:0000313" key="1">
    <source>
        <dbReference type="EnsemblMetazoa" id="AMEM004107-PA"/>
    </source>
</evidence>